<name>A0A1D9PCB9_9FLAO</name>
<dbReference type="AlphaFoldDB" id="A0A1D9PCB9"/>
<keyword evidence="2" id="KW-1185">Reference proteome</keyword>
<proteinExistence type="predicted"/>
<evidence type="ECO:0000313" key="2">
    <source>
        <dbReference type="Proteomes" id="UP000178198"/>
    </source>
</evidence>
<dbReference type="RefSeq" id="WP_071185398.1">
    <property type="nucleotide sequence ID" value="NZ_CP017774.1"/>
</dbReference>
<evidence type="ECO:0000313" key="1">
    <source>
        <dbReference type="EMBL" id="APA00158.1"/>
    </source>
</evidence>
<dbReference type="KEGG" id="fcm:BIW12_12370"/>
<organism evidence="1 2">
    <name type="scientific">Flavobacterium commune</name>
    <dbReference type="NCBI Taxonomy" id="1306519"/>
    <lineage>
        <taxon>Bacteria</taxon>
        <taxon>Pseudomonadati</taxon>
        <taxon>Bacteroidota</taxon>
        <taxon>Flavobacteriia</taxon>
        <taxon>Flavobacteriales</taxon>
        <taxon>Flavobacteriaceae</taxon>
        <taxon>Flavobacterium</taxon>
    </lineage>
</organism>
<dbReference type="EMBL" id="CP017774">
    <property type="protein sequence ID" value="APA00158.1"/>
    <property type="molecule type" value="Genomic_DNA"/>
</dbReference>
<dbReference type="Proteomes" id="UP000178198">
    <property type="component" value="Chromosome"/>
</dbReference>
<dbReference type="STRING" id="1306519.BIW12_12370"/>
<protein>
    <recommendedName>
        <fullName evidence="3">NIPSNAP domain-containing protein</fullName>
    </recommendedName>
</protein>
<reference evidence="1 2" key="1">
    <citation type="submission" date="2016-10" db="EMBL/GenBank/DDBJ databases">
        <title>Complete Genome Sequence of Flavobacterium sp. PK15.</title>
        <authorList>
            <person name="Ekwe A."/>
            <person name="Kim S.B."/>
        </authorList>
    </citation>
    <scope>NUCLEOTIDE SEQUENCE [LARGE SCALE GENOMIC DNA]</scope>
    <source>
        <strain evidence="1 2">PK15</strain>
    </source>
</reference>
<dbReference type="OrthoDB" id="797275at2"/>
<gene>
    <name evidence="1" type="ORF">BIW12_12370</name>
</gene>
<accession>A0A1D9PCB9</accession>
<sequence>MYIVREIFYLQFGRYKEAKVLIDEATQGGLFPQTTGNRVLTDFTGESYRLIFESSYATLADFEQELARDMGVADWKPWYEKFKVLVRHSEREILKQIDIKKLIS</sequence>
<evidence type="ECO:0008006" key="3">
    <source>
        <dbReference type="Google" id="ProtNLM"/>
    </source>
</evidence>